<evidence type="ECO:0000313" key="3">
    <source>
        <dbReference type="Proteomes" id="UP000766246"/>
    </source>
</evidence>
<accession>A0A927U9T4</accession>
<organism evidence="2 3">
    <name type="scientific">Pseudobutyrivibrio ruminis</name>
    <dbReference type="NCBI Taxonomy" id="46206"/>
    <lineage>
        <taxon>Bacteria</taxon>
        <taxon>Bacillati</taxon>
        <taxon>Bacillota</taxon>
        <taxon>Clostridia</taxon>
        <taxon>Lachnospirales</taxon>
        <taxon>Lachnospiraceae</taxon>
        <taxon>Pseudobutyrivibrio</taxon>
    </lineage>
</organism>
<proteinExistence type="predicted"/>
<dbReference type="Proteomes" id="UP000766246">
    <property type="component" value="Unassembled WGS sequence"/>
</dbReference>
<protein>
    <submittedName>
        <fullName evidence="2">Zinc-ribbon domain-containing protein</fullName>
    </submittedName>
</protein>
<dbReference type="Pfam" id="PF13248">
    <property type="entry name" value="Zn_ribbon_3"/>
    <property type="match status" value="1"/>
</dbReference>
<dbReference type="EMBL" id="SVER01000068">
    <property type="protein sequence ID" value="MBE5920979.1"/>
    <property type="molecule type" value="Genomic_DNA"/>
</dbReference>
<name>A0A927U9T4_9FIRM</name>
<gene>
    <name evidence="2" type="ORF">E7272_14245</name>
</gene>
<dbReference type="AlphaFoldDB" id="A0A927U9T4"/>
<feature type="domain" description="Putative zinc-ribbon" evidence="1">
    <location>
        <begin position="89"/>
        <end position="112"/>
    </location>
</feature>
<sequence>MGLLDELSDSIANTTKDLGKMAQNAGDMTKLQYDKKVKEGELTKLYEKLGRKCYEEHKDEDIEEIKEITACELRLKEISDDIMALKGGKACPKCGALVKTGSRYCSACGEKIDDIFEE</sequence>
<comment type="caution">
    <text evidence="2">The sequence shown here is derived from an EMBL/GenBank/DDBJ whole genome shotgun (WGS) entry which is preliminary data.</text>
</comment>
<dbReference type="InterPro" id="IPR059113">
    <property type="entry name" value="Znf_ribbon"/>
</dbReference>
<reference evidence="2" key="1">
    <citation type="submission" date="2019-04" db="EMBL/GenBank/DDBJ databases">
        <title>Evolution of Biomass-Degrading Anaerobic Consortia Revealed by Metagenomics.</title>
        <authorList>
            <person name="Peng X."/>
        </authorList>
    </citation>
    <scope>NUCLEOTIDE SEQUENCE</scope>
    <source>
        <strain evidence="2">SIG311</strain>
    </source>
</reference>
<evidence type="ECO:0000259" key="1">
    <source>
        <dbReference type="Pfam" id="PF13248"/>
    </source>
</evidence>
<evidence type="ECO:0000313" key="2">
    <source>
        <dbReference type="EMBL" id="MBE5920979.1"/>
    </source>
</evidence>